<dbReference type="GO" id="GO:0008658">
    <property type="term" value="F:penicillin binding"/>
    <property type="evidence" value="ECO:0007669"/>
    <property type="project" value="InterPro"/>
</dbReference>
<evidence type="ECO:0008006" key="7">
    <source>
        <dbReference type="Google" id="ProtNLM"/>
    </source>
</evidence>
<accession>A0A381P5M6</accession>
<proteinExistence type="predicted"/>
<dbReference type="Gene3D" id="3.40.710.10">
    <property type="entry name" value="DD-peptidase/beta-lactamase superfamily"/>
    <property type="match status" value="1"/>
</dbReference>
<dbReference type="SUPFAM" id="SSF56519">
    <property type="entry name" value="Penicillin binding protein dimerisation domain"/>
    <property type="match status" value="1"/>
</dbReference>
<dbReference type="InterPro" id="IPR036138">
    <property type="entry name" value="PBP_dimer_sf"/>
</dbReference>
<dbReference type="InterPro" id="IPR001460">
    <property type="entry name" value="PCN-bd_Tpept"/>
</dbReference>
<sequence>MGRNKEKIPSVSVSRGSLKARLILVSVLFALFGSGLIGRLFFLQVVKHEDLVSRSMQQHQMTVNVNYGRGFIYDRNMNELAANIKVESVYVTPQEIKDKKKTTLLLAKALKMDEKLIFKKISSRRSFVWIKRKVSPAEIARLRRDSPSGVNFISEDKRFFPKRELASGVIGFTGIDNQGLAGIEHQYDATLKGNIVKTVMKKDARGKLVQFNGRVNGEVTENQGMILAIDEVIQFFAEHHLNKQVKKYQAKSGVAIVMNPNTGEVYAIANMPQYNPNNYSAYKPKRWINGAVSNSYEPGSIFKPILAAAAIDAGVARPHDIFFCENGEFDIGGKKIGEAANHKFGWLTLQDVISKSSNIGSVKVAQQLGKRSFYGYIKKFGFGQKTGVALPGEAAGRFKELAAWDERSLASISFGHEISATPLQMINAVSAIANGGTLMVPRVTHAIIKNGSVTKRFKPKAVRRVVSIQTSRQVVEIMKHSVKTGTGGEAAIKGYEVAGKTGTAQKYDRETGGYSTTAYVSSFVGFVPADAAKIAILVMVDEPKGVHWGGSVAAPVFKNIGRETLRYLNVPSNDQRVYILDRA</sequence>
<evidence type="ECO:0000256" key="2">
    <source>
        <dbReference type="ARBA" id="ARBA00023136"/>
    </source>
</evidence>
<dbReference type="InterPro" id="IPR005311">
    <property type="entry name" value="PBP_dimer"/>
</dbReference>
<keyword evidence="2 3" id="KW-0472">Membrane</keyword>
<dbReference type="EMBL" id="UINC01000855">
    <property type="protein sequence ID" value="SUZ62231.1"/>
    <property type="molecule type" value="Genomic_DNA"/>
</dbReference>
<dbReference type="PANTHER" id="PTHR30627">
    <property type="entry name" value="PEPTIDOGLYCAN D,D-TRANSPEPTIDASE"/>
    <property type="match status" value="1"/>
</dbReference>
<dbReference type="InterPro" id="IPR012338">
    <property type="entry name" value="Beta-lactam/transpept-like"/>
</dbReference>
<name>A0A381P5M6_9ZZZZ</name>
<evidence type="ECO:0000259" key="5">
    <source>
        <dbReference type="Pfam" id="PF03717"/>
    </source>
</evidence>
<feature type="transmembrane region" description="Helical" evidence="3">
    <location>
        <begin position="21"/>
        <end position="42"/>
    </location>
</feature>
<dbReference type="Gene3D" id="3.30.450.330">
    <property type="match status" value="1"/>
</dbReference>
<dbReference type="GO" id="GO:0071555">
    <property type="term" value="P:cell wall organization"/>
    <property type="evidence" value="ECO:0007669"/>
    <property type="project" value="TreeGrafter"/>
</dbReference>
<dbReference type="Gene3D" id="3.90.1310.10">
    <property type="entry name" value="Penicillin-binding protein 2a (Domain 2)"/>
    <property type="match status" value="1"/>
</dbReference>
<organism evidence="6">
    <name type="scientific">marine metagenome</name>
    <dbReference type="NCBI Taxonomy" id="408172"/>
    <lineage>
        <taxon>unclassified sequences</taxon>
        <taxon>metagenomes</taxon>
        <taxon>ecological metagenomes</taxon>
    </lineage>
</organism>
<feature type="domain" description="Penicillin-binding protein transpeptidase" evidence="4">
    <location>
        <begin position="253"/>
        <end position="560"/>
    </location>
</feature>
<feature type="domain" description="Penicillin-binding protein dimerisation" evidence="5">
    <location>
        <begin position="69"/>
        <end position="209"/>
    </location>
</feature>
<dbReference type="Pfam" id="PF00905">
    <property type="entry name" value="Transpeptidase"/>
    <property type="match status" value="1"/>
</dbReference>
<dbReference type="Pfam" id="PF03717">
    <property type="entry name" value="PBP_dimer"/>
    <property type="match status" value="1"/>
</dbReference>
<dbReference type="InterPro" id="IPR050515">
    <property type="entry name" value="Beta-lactam/transpept"/>
</dbReference>
<gene>
    <name evidence="6" type="ORF">METZ01_LOCUS15085</name>
</gene>
<evidence type="ECO:0000259" key="4">
    <source>
        <dbReference type="Pfam" id="PF00905"/>
    </source>
</evidence>
<evidence type="ECO:0000313" key="6">
    <source>
        <dbReference type="EMBL" id="SUZ62231.1"/>
    </source>
</evidence>
<reference evidence="6" key="1">
    <citation type="submission" date="2018-05" db="EMBL/GenBank/DDBJ databases">
        <authorList>
            <person name="Lanie J.A."/>
            <person name="Ng W.-L."/>
            <person name="Kazmierczak K.M."/>
            <person name="Andrzejewski T.M."/>
            <person name="Davidsen T.M."/>
            <person name="Wayne K.J."/>
            <person name="Tettelin H."/>
            <person name="Glass J.I."/>
            <person name="Rusch D."/>
            <person name="Podicherti R."/>
            <person name="Tsui H.-C.T."/>
            <person name="Winkler M.E."/>
        </authorList>
    </citation>
    <scope>NUCLEOTIDE SEQUENCE</scope>
</reference>
<protein>
    <recommendedName>
        <fullName evidence="7">Penicillin-binding protein transpeptidase domain-containing protein</fullName>
    </recommendedName>
</protein>
<keyword evidence="3" id="KW-1133">Transmembrane helix</keyword>
<dbReference type="SUPFAM" id="SSF56601">
    <property type="entry name" value="beta-lactamase/transpeptidase-like"/>
    <property type="match status" value="1"/>
</dbReference>
<dbReference type="PANTHER" id="PTHR30627:SF1">
    <property type="entry name" value="PEPTIDOGLYCAN D,D-TRANSPEPTIDASE FTSI"/>
    <property type="match status" value="1"/>
</dbReference>
<evidence type="ECO:0000256" key="1">
    <source>
        <dbReference type="ARBA" id="ARBA00004370"/>
    </source>
</evidence>
<keyword evidence="3" id="KW-0812">Transmembrane</keyword>
<dbReference type="Gene3D" id="1.10.150.770">
    <property type="match status" value="1"/>
</dbReference>
<dbReference type="GO" id="GO:0005886">
    <property type="term" value="C:plasma membrane"/>
    <property type="evidence" value="ECO:0007669"/>
    <property type="project" value="TreeGrafter"/>
</dbReference>
<dbReference type="AlphaFoldDB" id="A0A381P5M6"/>
<evidence type="ECO:0000256" key="3">
    <source>
        <dbReference type="SAM" id="Phobius"/>
    </source>
</evidence>
<comment type="subcellular location">
    <subcellularLocation>
        <location evidence="1">Membrane</location>
    </subcellularLocation>
</comment>